<accession>S0NNM0</accession>
<keyword evidence="10" id="KW-1185">Reference proteome</keyword>
<evidence type="ECO:0000256" key="2">
    <source>
        <dbReference type="ARBA" id="ARBA00022448"/>
    </source>
</evidence>
<proteinExistence type="inferred from homology"/>
<evidence type="ECO:0008006" key="11">
    <source>
        <dbReference type="Google" id="ProtNLM"/>
    </source>
</evidence>
<dbReference type="EMBL" id="AHYT01000011">
    <property type="protein sequence ID" value="EOT26224.1"/>
    <property type="molecule type" value="Genomic_DNA"/>
</dbReference>
<evidence type="ECO:0000256" key="1">
    <source>
        <dbReference type="ARBA" id="ARBA00004651"/>
    </source>
</evidence>
<dbReference type="RefSeq" id="WP_016176027.1">
    <property type="nucleotide sequence ID" value="NZ_KE136391.1"/>
</dbReference>
<dbReference type="InterPro" id="IPR045324">
    <property type="entry name" value="Small_multidrug_res"/>
</dbReference>
<keyword evidence="5 8" id="KW-1133">Transmembrane helix</keyword>
<dbReference type="GO" id="GO:0015199">
    <property type="term" value="F:amino-acid betaine transmembrane transporter activity"/>
    <property type="evidence" value="ECO:0007669"/>
    <property type="project" value="TreeGrafter"/>
</dbReference>
<dbReference type="GO" id="GO:0031460">
    <property type="term" value="P:glycine betaine transport"/>
    <property type="evidence" value="ECO:0007669"/>
    <property type="project" value="TreeGrafter"/>
</dbReference>
<dbReference type="eggNOG" id="COG2076">
    <property type="taxonomic scope" value="Bacteria"/>
</dbReference>
<feature type="transmembrane region" description="Helical" evidence="8">
    <location>
        <begin position="58"/>
        <end position="78"/>
    </location>
</feature>
<reference evidence="9 10" key="1">
    <citation type="submission" date="2013-03" db="EMBL/GenBank/DDBJ databases">
        <title>The Genome Sequence of Enterococcus saccharolyticus ATCC_43076 (Illumina only assembly).</title>
        <authorList>
            <consortium name="The Broad Institute Genomics Platform"/>
            <consortium name="The Broad Institute Genome Sequencing Center for Infectious Disease"/>
            <person name="Earl A."/>
            <person name="Russ C."/>
            <person name="Gilmore M."/>
            <person name="Surin D."/>
            <person name="Walker B."/>
            <person name="Young S."/>
            <person name="Zeng Q."/>
            <person name="Gargeya S."/>
            <person name="Fitzgerald M."/>
            <person name="Haas B."/>
            <person name="Abouelleil A."/>
            <person name="Allen A.W."/>
            <person name="Alvarado L."/>
            <person name="Arachchi H.M."/>
            <person name="Berlin A.M."/>
            <person name="Chapman S.B."/>
            <person name="Gainer-Dewar J."/>
            <person name="Goldberg J."/>
            <person name="Griggs A."/>
            <person name="Gujja S."/>
            <person name="Hansen M."/>
            <person name="Howarth C."/>
            <person name="Imamovic A."/>
            <person name="Ireland A."/>
            <person name="Larimer J."/>
            <person name="McCowan C."/>
            <person name="Murphy C."/>
            <person name="Pearson M."/>
            <person name="Poon T.W."/>
            <person name="Priest M."/>
            <person name="Roberts A."/>
            <person name="Saif S."/>
            <person name="Shea T."/>
            <person name="Sisk P."/>
            <person name="Sykes S."/>
            <person name="Wortman J."/>
            <person name="Nusbaum C."/>
            <person name="Birren B."/>
        </authorList>
    </citation>
    <scope>NUCLEOTIDE SEQUENCE [LARGE SCALE GENOMIC DNA]</scope>
    <source>
        <strain evidence="9 10">ATCC 43076</strain>
    </source>
</reference>
<dbReference type="OrthoDB" id="21828at2"/>
<comment type="caution">
    <text evidence="9">The sequence shown here is derived from an EMBL/GenBank/DDBJ whole genome shotgun (WGS) entry which is preliminary data.</text>
</comment>
<evidence type="ECO:0000256" key="5">
    <source>
        <dbReference type="ARBA" id="ARBA00022989"/>
    </source>
</evidence>
<organism evidence="9 10">
    <name type="scientific">Enterococcus saccharolyticus subsp. saccharolyticus ATCC 43076</name>
    <dbReference type="NCBI Taxonomy" id="1139996"/>
    <lineage>
        <taxon>Bacteria</taxon>
        <taxon>Bacillati</taxon>
        <taxon>Bacillota</taxon>
        <taxon>Bacilli</taxon>
        <taxon>Lactobacillales</taxon>
        <taxon>Enterococcaceae</taxon>
        <taxon>Enterococcus</taxon>
    </lineage>
</organism>
<dbReference type="InterPro" id="IPR000390">
    <property type="entry name" value="Small_drug/metabolite_transptr"/>
</dbReference>
<evidence type="ECO:0000313" key="9">
    <source>
        <dbReference type="EMBL" id="EOT26224.1"/>
    </source>
</evidence>
<comment type="subcellular location">
    <subcellularLocation>
        <location evidence="1 7">Cell membrane</location>
        <topology evidence="1 7">Multi-pass membrane protein</topology>
    </subcellularLocation>
</comment>
<keyword evidence="6 8" id="KW-0472">Membrane</keyword>
<dbReference type="GO" id="GO:0015220">
    <property type="term" value="F:choline transmembrane transporter activity"/>
    <property type="evidence" value="ECO:0007669"/>
    <property type="project" value="TreeGrafter"/>
</dbReference>
<keyword evidence="4 7" id="KW-0812">Transmembrane</keyword>
<dbReference type="PANTHER" id="PTHR30561">
    <property type="entry name" value="SMR FAMILY PROTON-DEPENDENT DRUG EFFLUX TRANSPORTER SUGE"/>
    <property type="match status" value="1"/>
</dbReference>
<evidence type="ECO:0000256" key="3">
    <source>
        <dbReference type="ARBA" id="ARBA00022475"/>
    </source>
</evidence>
<comment type="similarity">
    <text evidence="7">Belongs to the drug/metabolite transporter (DMT) superfamily. Small multidrug resistance (SMR) (TC 2.A.7.1) family.</text>
</comment>
<protein>
    <recommendedName>
        <fullName evidence="11">SMR family multidrug resistance protein</fullName>
    </recommendedName>
</protein>
<evidence type="ECO:0000256" key="8">
    <source>
        <dbReference type="SAM" id="Phobius"/>
    </source>
</evidence>
<dbReference type="Proteomes" id="UP000014136">
    <property type="component" value="Unassembled WGS sequence"/>
</dbReference>
<dbReference type="Gene3D" id="1.10.3730.20">
    <property type="match status" value="1"/>
</dbReference>
<name>S0NNM0_9ENTE</name>
<keyword evidence="3" id="KW-1003">Cell membrane</keyword>
<dbReference type="FunFam" id="1.10.3730.20:FF:000001">
    <property type="entry name" value="Quaternary ammonium compound resistance transporter SugE"/>
    <property type="match status" value="1"/>
</dbReference>
<dbReference type="STRING" id="41997.RV16_GL000177"/>
<evidence type="ECO:0000256" key="7">
    <source>
        <dbReference type="RuleBase" id="RU003942"/>
    </source>
</evidence>
<dbReference type="HOGENOM" id="CLU_133067_0_1_9"/>
<gene>
    <name evidence="9" type="ORF">OMQ_02273</name>
</gene>
<dbReference type="GO" id="GO:0015297">
    <property type="term" value="F:antiporter activity"/>
    <property type="evidence" value="ECO:0007669"/>
    <property type="project" value="TreeGrafter"/>
</dbReference>
<dbReference type="PATRIC" id="fig|1139996.3.peg.2230"/>
<dbReference type="Pfam" id="PF00893">
    <property type="entry name" value="Multi_Drug_Res"/>
    <property type="match status" value="1"/>
</dbReference>
<evidence type="ECO:0000313" key="10">
    <source>
        <dbReference type="Proteomes" id="UP000014136"/>
    </source>
</evidence>
<dbReference type="InterPro" id="IPR037185">
    <property type="entry name" value="EmrE-like"/>
</dbReference>
<evidence type="ECO:0000256" key="6">
    <source>
        <dbReference type="ARBA" id="ARBA00023136"/>
    </source>
</evidence>
<sequence length="108" mass="11873">MAYMYLFIAIVSEVIATNLLKATNGFTKLFPTVSCLVLYFVCFYALSKAIKFMPLGVAYAVWGAVGVIFITLFSVFYWKESVNLPTIIGLSLIIIGTILVNIYGGSHS</sequence>
<evidence type="ECO:0000256" key="4">
    <source>
        <dbReference type="ARBA" id="ARBA00022692"/>
    </source>
</evidence>
<dbReference type="PANTHER" id="PTHR30561:SF1">
    <property type="entry name" value="MULTIDRUG TRANSPORTER EMRE"/>
    <property type="match status" value="1"/>
</dbReference>
<dbReference type="SUPFAM" id="SSF103481">
    <property type="entry name" value="Multidrug resistance efflux transporter EmrE"/>
    <property type="match status" value="1"/>
</dbReference>
<dbReference type="GO" id="GO:0005886">
    <property type="term" value="C:plasma membrane"/>
    <property type="evidence" value="ECO:0007669"/>
    <property type="project" value="UniProtKB-SubCell"/>
</dbReference>
<keyword evidence="2" id="KW-0813">Transport</keyword>
<feature type="transmembrane region" description="Helical" evidence="8">
    <location>
        <begin position="26"/>
        <end position="46"/>
    </location>
</feature>
<dbReference type="AlphaFoldDB" id="S0NNM0"/>
<feature type="transmembrane region" description="Helical" evidence="8">
    <location>
        <begin position="84"/>
        <end position="104"/>
    </location>
</feature>